<feature type="region of interest" description="Disordered" evidence="5">
    <location>
        <begin position="54"/>
        <end position="87"/>
    </location>
</feature>
<dbReference type="GO" id="GO:0005769">
    <property type="term" value="C:early endosome"/>
    <property type="evidence" value="ECO:0007669"/>
    <property type="project" value="TreeGrafter"/>
</dbReference>
<proteinExistence type="inferred from homology"/>
<evidence type="ECO:0000256" key="1">
    <source>
        <dbReference type="ARBA" id="ARBA00010883"/>
    </source>
</evidence>
<keyword evidence="3" id="KW-0813">Transport</keyword>
<dbReference type="GO" id="GO:0032456">
    <property type="term" value="P:endocytic recycling"/>
    <property type="evidence" value="ECO:0007669"/>
    <property type="project" value="TreeGrafter"/>
</dbReference>
<feature type="compositionally biased region" description="Basic and acidic residues" evidence="5">
    <location>
        <begin position="479"/>
        <end position="490"/>
    </location>
</feature>
<evidence type="ECO:0000256" key="4">
    <source>
        <dbReference type="ARBA" id="ARBA00022927"/>
    </source>
</evidence>
<dbReference type="Gene3D" id="1.20.1270.60">
    <property type="entry name" value="Arfaptin homology (AH) domain/BAR domain"/>
    <property type="match status" value="1"/>
</dbReference>
<reference evidence="7" key="3">
    <citation type="submission" date="2025-09" db="UniProtKB">
        <authorList>
            <consortium name="Ensembl"/>
        </authorList>
    </citation>
    <scope>IDENTIFICATION</scope>
</reference>
<dbReference type="Proteomes" id="UP000007635">
    <property type="component" value="Chromosome XIV"/>
</dbReference>
<dbReference type="InterPro" id="IPR036871">
    <property type="entry name" value="PX_dom_sf"/>
</dbReference>
<evidence type="ECO:0000256" key="2">
    <source>
        <dbReference type="ARBA" id="ARBA00015234"/>
    </source>
</evidence>
<comment type="similarity">
    <text evidence="1">Belongs to the sorting nexin family.</text>
</comment>
<keyword evidence="8" id="KW-1185">Reference proteome</keyword>
<name>A0AAQ4QXV7_GASAC</name>
<dbReference type="InterPro" id="IPR027267">
    <property type="entry name" value="AH/BAR_dom_sf"/>
</dbReference>
<accession>A0AAQ4QXV7</accession>
<dbReference type="InterPro" id="IPR001683">
    <property type="entry name" value="PX_dom"/>
</dbReference>
<feature type="region of interest" description="Disordered" evidence="5">
    <location>
        <begin position="437"/>
        <end position="490"/>
    </location>
</feature>
<dbReference type="GO" id="GO:0015031">
    <property type="term" value="P:protein transport"/>
    <property type="evidence" value="ECO:0007669"/>
    <property type="project" value="UniProtKB-KW"/>
</dbReference>
<dbReference type="GeneTree" id="ENSGT00940000158994"/>
<dbReference type="GO" id="GO:0000422">
    <property type="term" value="P:autophagy of mitochondrion"/>
    <property type="evidence" value="ECO:0007669"/>
    <property type="project" value="TreeGrafter"/>
</dbReference>
<evidence type="ECO:0000256" key="3">
    <source>
        <dbReference type="ARBA" id="ARBA00022448"/>
    </source>
</evidence>
<dbReference type="SMART" id="SM00312">
    <property type="entry name" value="PX"/>
    <property type="match status" value="1"/>
</dbReference>
<dbReference type="GO" id="GO:0035091">
    <property type="term" value="F:phosphatidylinositol binding"/>
    <property type="evidence" value="ECO:0007669"/>
    <property type="project" value="InterPro"/>
</dbReference>
<dbReference type="PANTHER" id="PTHR45949:SF1">
    <property type="entry name" value="SORTING NEXIN-30"/>
    <property type="match status" value="1"/>
</dbReference>
<organism evidence="7 8">
    <name type="scientific">Gasterosteus aculeatus aculeatus</name>
    <name type="common">three-spined stickleback</name>
    <dbReference type="NCBI Taxonomy" id="481459"/>
    <lineage>
        <taxon>Eukaryota</taxon>
        <taxon>Metazoa</taxon>
        <taxon>Chordata</taxon>
        <taxon>Craniata</taxon>
        <taxon>Vertebrata</taxon>
        <taxon>Euteleostomi</taxon>
        <taxon>Actinopterygii</taxon>
        <taxon>Neopterygii</taxon>
        <taxon>Teleostei</taxon>
        <taxon>Neoteleostei</taxon>
        <taxon>Acanthomorphata</taxon>
        <taxon>Eupercaria</taxon>
        <taxon>Perciformes</taxon>
        <taxon>Cottioidei</taxon>
        <taxon>Gasterosteales</taxon>
        <taxon>Gasterosteidae</taxon>
        <taxon>Gasterosteus</taxon>
    </lineage>
</organism>
<dbReference type="Gene3D" id="3.30.1520.10">
    <property type="entry name" value="Phox-like domain"/>
    <property type="match status" value="1"/>
</dbReference>
<reference evidence="7 8" key="1">
    <citation type="journal article" date="2021" name="G3 (Bethesda)">
        <title>Improved contiguity of the threespine stickleback genome using long-read sequencing.</title>
        <authorList>
            <person name="Nath S."/>
            <person name="Shaw D.E."/>
            <person name="White M.A."/>
        </authorList>
    </citation>
    <scope>NUCLEOTIDE SEQUENCE [LARGE SCALE GENOMIC DNA]</scope>
    <source>
        <strain evidence="7 8">Lake Benthic</strain>
    </source>
</reference>
<evidence type="ECO:0000313" key="7">
    <source>
        <dbReference type="Ensembl" id="ENSGACP00000055338.1"/>
    </source>
</evidence>
<dbReference type="Ensembl" id="ENSGACT00000078345.1">
    <property type="protein sequence ID" value="ENSGACP00000055338.1"/>
    <property type="gene ID" value="ENSGACG00000017783.2"/>
</dbReference>
<dbReference type="PROSITE" id="PS50195">
    <property type="entry name" value="PX"/>
    <property type="match status" value="1"/>
</dbReference>
<dbReference type="GO" id="GO:0034727">
    <property type="term" value="P:piecemeal microautophagy of the nucleus"/>
    <property type="evidence" value="ECO:0007669"/>
    <property type="project" value="TreeGrafter"/>
</dbReference>
<protein>
    <recommendedName>
        <fullName evidence="2">Sorting nexin-30</fullName>
    </recommendedName>
</protein>
<dbReference type="PANTHER" id="PTHR45949">
    <property type="entry name" value="SORTING NEXIN-4"/>
    <property type="match status" value="1"/>
</dbReference>
<evidence type="ECO:0000313" key="8">
    <source>
        <dbReference type="Proteomes" id="UP000007635"/>
    </source>
</evidence>
<keyword evidence="4" id="KW-0653">Protein transport</keyword>
<dbReference type="GO" id="GO:0000407">
    <property type="term" value="C:phagophore assembly site"/>
    <property type="evidence" value="ECO:0007669"/>
    <property type="project" value="TreeGrafter"/>
</dbReference>
<dbReference type="SUPFAM" id="SSF64268">
    <property type="entry name" value="PX domain"/>
    <property type="match status" value="1"/>
</dbReference>
<dbReference type="Pfam" id="PF00787">
    <property type="entry name" value="PX"/>
    <property type="match status" value="1"/>
</dbReference>
<evidence type="ECO:0000259" key="6">
    <source>
        <dbReference type="PROSITE" id="PS50195"/>
    </source>
</evidence>
<dbReference type="GO" id="GO:0061709">
    <property type="term" value="P:reticulophagy"/>
    <property type="evidence" value="ECO:0007669"/>
    <property type="project" value="TreeGrafter"/>
</dbReference>
<feature type="compositionally biased region" description="Polar residues" evidence="5">
    <location>
        <begin position="66"/>
        <end position="75"/>
    </location>
</feature>
<feature type="domain" description="PX" evidence="6">
    <location>
        <begin position="98"/>
        <end position="219"/>
    </location>
</feature>
<reference evidence="7" key="2">
    <citation type="submission" date="2025-08" db="UniProtKB">
        <authorList>
            <consortium name="Ensembl"/>
        </authorList>
    </citation>
    <scope>IDENTIFICATION</scope>
</reference>
<dbReference type="CDD" id="cd06860">
    <property type="entry name" value="PX_SNX7_30_like"/>
    <property type="match status" value="1"/>
</dbReference>
<sequence>MSVTAQRCMASSGQKPIAEILHPLSGGGDEQQQQQQQQQLSVTVSVVVGGDKEASLTNGAPVETPSPASTSSLFNRLQLDDDPEADVRDPYTETAETRDLFVTVDDPKKHVSTMETYITYRVSTKTSRVEFDLPEYCVRRRYQDFDWLRMKLEDSQPTHLIPPLPEKFVMKGVVDRFSEEFVETRMKALDKFLKRVADHPVLSFNPHLNAFLTAKDLNKRQGLALLTKVGESVKHVAGGYKLRPRPAEFCAMGEYLDTFNQKLGTIDRIAQRILKEQSEYLTELREYGTVYSSWAASEEELRRPLEGVGGCVATCCGALDDLGDGMSQDFLPVLREYVLYVESMKNVLRKRDQSQAEYEGRLEAAILRKQEDRTPHLLDPPTPLAPLRRRTMLPERPCSRSCLCFSVDAGGGGEMPGQGGVFQRRPEGGLGALAEQQETGLQTASHRHGRQEHPPLRKVPSSVGVALNRPPGQTGRGQNARDELKHLIAA</sequence>
<evidence type="ECO:0000256" key="5">
    <source>
        <dbReference type="SAM" id="MobiDB-lite"/>
    </source>
</evidence>
<dbReference type="AlphaFoldDB" id="A0AAQ4QXV7"/>